<dbReference type="InterPro" id="IPR046097">
    <property type="entry name" value="DUF6033"/>
</dbReference>
<dbReference type="Pfam" id="PF19498">
    <property type="entry name" value="DUF6033"/>
    <property type="match status" value="1"/>
</dbReference>
<accession>A0A7X3MGJ8</accession>
<evidence type="ECO:0000313" key="3">
    <source>
        <dbReference type="Proteomes" id="UP000460412"/>
    </source>
</evidence>
<gene>
    <name evidence="2" type="ORF">GN277_10755</name>
</gene>
<protein>
    <submittedName>
        <fullName evidence="2">Uncharacterized protein</fullName>
    </submittedName>
</protein>
<proteinExistence type="predicted"/>
<feature type="region of interest" description="Disordered" evidence="1">
    <location>
        <begin position="173"/>
        <end position="198"/>
    </location>
</feature>
<reference evidence="2 3" key="1">
    <citation type="submission" date="2019-12" db="EMBL/GenBank/DDBJ databases">
        <title>Sporaefaciens musculi gen. nov., sp. nov., a novel bacterium isolated from the caecum of an obese mouse.</title>
        <authorList>
            <person name="Rasmussen T.S."/>
            <person name="Streidl T."/>
            <person name="Hitch T.C.A."/>
            <person name="Wortmann E."/>
            <person name="Deptula P."/>
            <person name="Hansen M."/>
            <person name="Nielsen D.S."/>
            <person name="Clavel T."/>
            <person name="Vogensen F.K."/>
        </authorList>
    </citation>
    <scope>NUCLEOTIDE SEQUENCE [LARGE SCALE GENOMIC DNA]</scope>
    <source>
        <strain evidence="2 3">WCA-9-b2</strain>
    </source>
</reference>
<dbReference type="RefSeq" id="WP_159751029.1">
    <property type="nucleotide sequence ID" value="NZ_CASSPE010000139.1"/>
</dbReference>
<keyword evidence="3" id="KW-1185">Reference proteome</keyword>
<dbReference type="Proteomes" id="UP000460412">
    <property type="component" value="Unassembled WGS sequence"/>
</dbReference>
<dbReference type="AlphaFoldDB" id="A0A7X3MGJ8"/>
<dbReference type="EMBL" id="WUQX01000001">
    <property type="protein sequence ID" value="MXP75842.1"/>
    <property type="molecule type" value="Genomic_DNA"/>
</dbReference>
<sequence>MNVLTVKGDLADVSSFVGKTQKKADGGISFIEQLQSISETTGSSPVEAYQKYLERRYGNVMVQSVMNDQKSMDRIGGATFGTGNVVIAPNILEQMASNPEKAAYYEGKIQHYFQTLPACEAQLSAMGHEIHSSGVVIHPDGTVTYYVTGDLKPEVRAKIEAQIRAEDEAKAKRKREYQRLSEEAAERRRESIPLGHPVMHAPGGAGGLRPLGYADFCCGRL</sequence>
<evidence type="ECO:0000313" key="2">
    <source>
        <dbReference type="EMBL" id="MXP75842.1"/>
    </source>
</evidence>
<feature type="compositionally biased region" description="Basic and acidic residues" evidence="1">
    <location>
        <begin position="177"/>
        <end position="191"/>
    </location>
</feature>
<evidence type="ECO:0000256" key="1">
    <source>
        <dbReference type="SAM" id="MobiDB-lite"/>
    </source>
</evidence>
<comment type="caution">
    <text evidence="2">The sequence shown here is derived from an EMBL/GenBank/DDBJ whole genome shotgun (WGS) entry which is preliminary data.</text>
</comment>
<name>A0A7X3MGJ8_9FIRM</name>
<organism evidence="2 3">
    <name type="scientific">Sporofaciens musculi</name>
    <dbReference type="NCBI Taxonomy" id="2681861"/>
    <lineage>
        <taxon>Bacteria</taxon>
        <taxon>Bacillati</taxon>
        <taxon>Bacillota</taxon>
        <taxon>Clostridia</taxon>
        <taxon>Lachnospirales</taxon>
        <taxon>Lachnospiraceae</taxon>
        <taxon>Sporofaciens</taxon>
    </lineage>
</organism>